<name>A0A8X7C019_9ARAC</name>
<reference evidence="2" key="1">
    <citation type="submission" date="2020-08" db="EMBL/GenBank/DDBJ databases">
        <title>Multicomponent nature underlies the extraordinary mechanical properties of spider dragline silk.</title>
        <authorList>
            <person name="Kono N."/>
            <person name="Nakamura H."/>
            <person name="Mori M."/>
            <person name="Yoshida Y."/>
            <person name="Ohtoshi R."/>
            <person name="Malay A.D."/>
            <person name="Moran D.A.P."/>
            <person name="Tomita M."/>
            <person name="Numata K."/>
            <person name="Arakawa K."/>
        </authorList>
    </citation>
    <scope>NUCLEOTIDE SEQUENCE</scope>
</reference>
<comment type="caution">
    <text evidence="2">The sequence shown here is derived from an EMBL/GenBank/DDBJ whole genome shotgun (WGS) entry which is preliminary data.</text>
</comment>
<gene>
    <name evidence="2" type="primary">NDRG3</name>
    <name evidence="2" type="ORF">TNIN_177571</name>
</gene>
<dbReference type="Pfam" id="PF03096">
    <property type="entry name" value="Ndr"/>
    <property type="match status" value="2"/>
</dbReference>
<keyword evidence="3" id="KW-1185">Reference proteome</keyword>
<dbReference type="EMBL" id="BMAV01006310">
    <property type="protein sequence ID" value="GFY48049.1"/>
    <property type="molecule type" value="Genomic_DNA"/>
</dbReference>
<proteinExistence type="inferred from homology"/>
<evidence type="ECO:0000256" key="1">
    <source>
        <dbReference type="ARBA" id="ARBA00005598"/>
    </source>
</evidence>
<evidence type="ECO:0000313" key="3">
    <source>
        <dbReference type="Proteomes" id="UP000886998"/>
    </source>
</evidence>
<accession>A0A8X7C019</accession>
<dbReference type="InterPro" id="IPR029058">
    <property type="entry name" value="AB_hydrolase_fold"/>
</dbReference>
<protein>
    <submittedName>
        <fullName evidence="2">Protein NDRG3</fullName>
    </submittedName>
</protein>
<evidence type="ECO:0000313" key="2">
    <source>
        <dbReference type="EMBL" id="GFY48049.1"/>
    </source>
</evidence>
<comment type="similarity">
    <text evidence="1">Belongs to the NDRG family.</text>
</comment>
<dbReference type="AlphaFoldDB" id="A0A8X7C019"/>
<dbReference type="SUPFAM" id="SSF53474">
    <property type="entry name" value="alpha/beta-Hydrolases"/>
    <property type="match status" value="1"/>
</dbReference>
<dbReference type="PANTHER" id="PTHR11034">
    <property type="entry name" value="N-MYC DOWNSTREAM REGULATED"/>
    <property type="match status" value="1"/>
</dbReference>
<organism evidence="2 3">
    <name type="scientific">Trichonephila inaurata madagascariensis</name>
    <dbReference type="NCBI Taxonomy" id="2747483"/>
    <lineage>
        <taxon>Eukaryota</taxon>
        <taxon>Metazoa</taxon>
        <taxon>Ecdysozoa</taxon>
        <taxon>Arthropoda</taxon>
        <taxon>Chelicerata</taxon>
        <taxon>Arachnida</taxon>
        <taxon>Araneae</taxon>
        <taxon>Araneomorphae</taxon>
        <taxon>Entelegynae</taxon>
        <taxon>Araneoidea</taxon>
        <taxon>Nephilidae</taxon>
        <taxon>Trichonephila</taxon>
        <taxon>Trichonephila inaurata</taxon>
    </lineage>
</organism>
<dbReference type="Proteomes" id="UP000886998">
    <property type="component" value="Unassembled WGS sequence"/>
</dbReference>
<dbReference type="InterPro" id="IPR004142">
    <property type="entry name" value="NDRG"/>
</dbReference>
<sequence>MRLESSQVRNGFKMTSEDTELRNIDLQFPLMRGMSKSDPSYTQEDRIMTDTGTMVVAVHGDKNKPAIFTYHDIGLNHVTNFLAFFNHLDTKVLMQSFCVYHINAPGQEEDASTLPQGYTFPTLDTLAEMVLAVLEHYGNVLFFQTIPTRSYDLIQLFRHYFKKSVNPTNLGLFIDSYIRRTDLQIVRETDPSKKRCVRNFRCHVLLMSGAFSPHLEDTVTMNGRLDPSNSTWMKLSDCGMPLEERPNKVREALYLFLQGLGYAVNQYRRRSSAASTSNDAFKVLQAYRKSFDYEANQLPSPTANPTTTYISRQEVHIVENPINQHTGP</sequence>
<dbReference type="Gene3D" id="3.40.50.1820">
    <property type="entry name" value="alpha/beta hydrolase"/>
    <property type="match status" value="2"/>
</dbReference>
<dbReference type="OrthoDB" id="6407055at2759"/>